<dbReference type="Pfam" id="PF19853">
    <property type="entry name" value="DUF6328"/>
    <property type="match status" value="1"/>
</dbReference>
<dbReference type="EMBL" id="CP002343">
    <property type="protein sequence ID" value="ADU46864.1"/>
    <property type="molecule type" value="Genomic_DNA"/>
</dbReference>
<feature type="transmembrane region" description="Helical" evidence="1">
    <location>
        <begin position="61"/>
        <end position="82"/>
    </location>
</feature>
<dbReference type="Proteomes" id="UP000008914">
    <property type="component" value="Chromosome"/>
</dbReference>
<dbReference type="AlphaFoldDB" id="E6S7G9"/>
<feature type="transmembrane region" description="Helical" evidence="1">
    <location>
        <begin position="102"/>
        <end position="124"/>
    </location>
</feature>
<reference evidence="2 3" key="1">
    <citation type="journal article" date="2010" name="Stand. Genomic Sci.">
        <title>Complete genome sequence of Intrasporangium calvum type strain (7 KIP).</title>
        <authorList>
            <person name="Del Rio T.G."/>
            <person name="Chertkov O."/>
            <person name="Yasawong M."/>
            <person name="Lucas S."/>
            <person name="Deshpande S."/>
            <person name="Cheng J.F."/>
            <person name="Detter C."/>
            <person name="Tapia R."/>
            <person name="Han C."/>
            <person name="Goodwin L."/>
            <person name="Pitluck S."/>
            <person name="Liolios K."/>
            <person name="Ivanova N."/>
            <person name="Mavromatis K."/>
            <person name="Pati A."/>
            <person name="Chen A."/>
            <person name="Palaniappan K."/>
            <person name="Land M."/>
            <person name="Hauser L."/>
            <person name="Chang Y.J."/>
            <person name="Jeffries C.D."/>
            <person name="Rohde M."/>
            <person name="Pukall R."/>
            <person name="Sikorski J."/>
            <person name="Goker M."/>
            <person name="Woyke T."/>
            <person name="Bristow J."/>
            <person name="Eisen J.A."/>
            <person name="Markowitz V."/>
            <person name="Hugenholtz P."/>
            <person name="Kyrpides N.C."/>
            <person name="Klenk H.P."/>
            <person name="Lapidus A."/>
        </authorList>
    </citation>
    <scope>NUCLEOTIDE SEQUENCE [LARGE SCALE GENOMIC DNA]</scope>
    <source>
        <strain evidence="3">ATCC 23552 / DSM 43043 / JCM 3097 / NBRC 12989 / 7 KIP</strain>
    </source>
</reference>
<name>E6S7G9_INTC7</name>
<keyword evidence="1" id="KW-0812">Transmembrane</keyword>
<dbReference type="HOGENOM" id="CLU_087620_2_0_11"/>
<keyword evidence="3" id="KW-1185">Reference proteome</keyword>
<protein>
    <recommendedName>
        <fullName evidence="4">Sodium:proton antiporter</fullName>
    </recommendedName>
</protein>
<dbReference type="InterPro" id="IPR046291">
    <property type="entry name" value="DUF6328"/>
</dbReference>
<dbReference type="OrthoDB" id="3625784at2"/>
<keyword evidence="1" id="KW-1133">Transmembrane helix</keyword>
<evidence type="ECO:0000313" key="2">
    <source>
        <dbReference type="EMBL" id="ADU46864.1"/>
    </source>
</evidence>
<dbReference type="KEGG" id="ica:Intca_0309"/>
<evidence type="ECO:0000256" key="1">
    <source>
        <dbReference type="SAM" id="Phobius"/>
    </source>
</evidence>
<dbReference type="RefSeq" id="WP_013491186.1">
    <property type="nucleotide sequence ID" value="NC_014830.1"/>
</dbReference>
<proteinExistence type="predicted"/>
<sequence>MSEHAPYDREETRGERLDRNFDEQLQEARIAQAGVQILFGFLLTLPFQQRFETLTDFQRKIYLGTLLASAVAVVLFTAPVAVHRVLFRQGLKDFIVAYTSKLASVGLVALALSVVGGLVLVLDVLIAHTLAMWVGGAVAALTVVLWYLVPAARKRRVAPPEKPES</sequence>
<dbReference type="eggNOG" id="ENOG5032T9G">
    <property type="taxonomic scope" value="Bacteria"/>
</dbReference>
<organism evidence="2 3">
    <name type="scientific">Intrasporangium calvum (strain ATCC 23552 / DSM 43043 / JCM 3097 / NBRC 12989 / NCIMB 10167 / NRRL B-3866 / 7 KIP)</name>
    <dbReference type="NCBI Taxonomy" id="710696"/>
    <lineage>
        <taxon>Bacteria</taxon>
        <taxon>Bacillati</taxon>
        <taxon>Actinomycetota</taxon>
        <taxon>Actinomycetes</taxon>
        <taxon>Micrococcales</taxon>
        <taxon>Intrasporangiaceae</taxon>
        <taxon>Intrasporangium</taxon>
    </lineage>
</organism>
<dbReference type="STRING" id="710696.Intca_0309"/>
<gene>
    <name evidence="2" type="ordered locus">Intca_0309</name>
</gene>
<accession>E6S7G9</accession>
<evidence type="ECO:0008006" key="4">
    <source>
        <dbReference type="Google" id="ProtNLM"/>
    </source>
</evidence>
<keyword evidence="1" id="KW-0472">Membrane</keyword>
<evidence type="ECO:0000313" key="3">
    <source>
        <dbReference type="Proteomes" id="UP000008914"/>
    </source>
</evidence>
<feature type="transmembrane region" description="Helical" evidence="1">
    <location>
        <begin position="130"/>
        <end position="149"/>
    </location>
</feature>